<gene>
    <name evidence="1" type="ORF">HMPREF3208_00674</name>
</gene>
<accession>A0A133NXR6</accession>
<name>A0A133NXR6_GARVA</name>
<evidence type="ECO:0000313" key="2">
    <source>
        <dbReference type="Proteomes" id="UP000070687"/>
    </source>
</evidence>
<organism evidence="1 2">
    <name type="scientific">Gardnerella vaginalis</name>
    <dbReference type="NCBI Taxonomy" id="2702"/>
    <lineage>
        <taxon>Bacteria</taxon>
        <taxon>Bacillati</taxon>
        <taxon>Actinomycetota</taxon>
        <taxon>Actinomycetes</taxon>
        <taxon>Bifidobacteriales</taxon>
        <taxon>Bifidobacteriaceae</taxon>
        <taxon>Gardnerella</taxon>
    </lineage>
</organism>
<protein>
    <submittedName>
        <fullName evidence="1">Uncharacterized protein</fullName>
    </submittedName>
</protein>
<evidence type="ECO:0000313" key="1">
    <source>
        <dbReference type="EMBL" id="KXA21083.1"/>
    </source>
</evidence>
<reference evidence="1 2" key="1">
    <citation type="submission" date="2016-01" db="EMBL/GenBank/DDBJ databases">
        <authorList>
            <person name="Oliw E.H."/>
        </authorList>
    </citation>
    <scope>NUCLEOTIDE SEQUENCE [LARGE SCALE GENOMIC DNA]</scope>
    <source>
        <strain evidence="1 2">PSS_7772B</strain>
    </source>
</reference>
<dbReference type="AlphaFoldDB" id="A0A133NXR6"/>
<dbReference type="EMBL" id="LRQB01000037">
    <property type="protein sequence ID" value="KXA21083.1"/>
    <property type="molecule type" value="Genomic_DNA"/>
</dbReference>
<sequence>MRTFGAMYNNKKTCVSTEQTALTHAHHPIFKKLTYRASHDG</sequence>
<dbReference type="Proteomes" id="UP000070687">
    <property type="component" value="Unassembled WGS sequence"/>
</dbReference>
<proteinExistence type="predicted"/>
<comment type="caution">
    <text evidence="1">The sequence shown here is derived from an EMBL/GenBank/DDBJ whole genome shotgun (WGS) entry which is preliminary data.</text>
</comment>